<feature type="compositionally biased region" description="Basic and acidic residues" evidence="1">
    <location>
        <begin position="159"/>
        <end position="176"/>
    </location>
</feature>
<accession>A0A1X7RY00</accession>
<feature type="transmembrane region" description="Helical" evidence="2">
    <location>
        <begin position="240"/>
        <end position="259"/>
    </location>
</feature>
<sequence length="478" mass="53945">MDGDGRNHDSNDNAQKHDFDQRYDGPFDQPSPPADLRVTTHHSDSVLPASALKTTTSNTPSAGRKKSVQLPWANSMPTTRKSMDPNGGRKRPEPSHATRKSMDAPGRKSMDYGGRSSRDFDVRRDGPYGRPSLAMTRRRSSGMIAHGNEVSNREQLQAEQRRQSVEANGDVERRAEGGSQDSDISETIGFEPEPPPLNYDLRSRKWAILFFWSMVLIDCIVAPVALYFTLWYMTDLSPNLVFTIVTAALGGVSIFEYFIRAWRLFRKNSTCRVIGAHRWYFDWFHFNFTLGWVAVMIELIVGTVQENPPIRLLAMPLPSMLFVFGTELLLVDLLRYYQIPSPCRMSSIPKGAQLRPAIYTMIEDVIAVDGSGGTPYREALNKRYEASHVFRAMLRRLGVFWAFGAEGCAVVTTVLVFTIQHEAAFVVGWSFPFAWAAVWAFVTIGYVKRKLREERTVWEEEILEKSGGVRVEDGGLAE</sequence>
<keyword evidence="2" id="KW-0812">Transmembrane</keyword>
<feature type="transmembrane region" description="Helical" evidence="2">
    <location>
        <begin position="425"/>
        <end position="447"/>
    </location>
</feature>
<feature type="transmembrane region" description="Helical" evidence="2">
    <location>
        <begin position="313"/>
        <end position="337"/>
    </location>
</feature>
<keyword evidence="2" id="KW-0472">Membrane</keyword>
<feature type="region of interest" description="Disordered" evidence="1">
    <location>
        <begin position="1"/>
        <end position="191"/>
    </location>
</feature>
<name>A0A1X7RY00_ZYMT9</name>
<feature type="compositionally biased region" description="Polar residues" evidence="1">
    <location>
        <begin position="149"/>
        <end position="158"/>
    </location>
</feature>
<protein>
    <submittedName>
        <fullName evidence="3">Uncharacterized protein</fullName>
    </submittedName>
</protein>
<evidence type="ECO:0000313" key="3">
    <source>
        <dbReference type="EMBL" id="SMQ52313.1"/>
    </source>
</evidence>
<evidence type="ECO:0000256" key="2">
    <source>
        <dbReference type="SAM" id="Phobius"/>
    </source>
</evidence>
<feature type="transmembrane region" description="Helical" evidence="2">
    <location>
        <begin position="397"/>
        <end position="419"/>
    </location>
</feature>
<feature type="compositionally biased region" description="Basic and acidic residues" evidence="1">
    <location>
        <begin position="1"/>
        <end position="25"/>
    </location>
</feature>
<dbReference type="PANTHER" id="PTHR42024:SF1">
    <property type="entry name" value="AMINO ACID PERMEASE_ SLC12A DOMAIN-CONTAINING PROTEIN"/>
    <property type="match status" value="1"/>
</dbReference>
<dbReference type="STRING" id="1276538.A0A1X7RY00"/>
<keyword evidence="4" id="KW-1185">Reference proteome</keyword>
<dbReference type="EMBL" id="LT853698">
    <property type="protein sequence ID" value="SMQ52313.1"/>
    <property type="molecule type" value="Genomic_DNA"/>
</dbReference>
<dbReference type="AlphaFoldDB" id="A0A1X7RY00"/>
<organism evidence="3 4">
    <name type="scientific">Zymoseptoria tritici (strain ST99CH_3D7)</name>
    <dbReference type="NCBI Taxonomy" id="1276538"/>
    <lineage>
        <taxon>Eukaryota</taxon>
        <taxon>Fungi</taxon>
        <taxon>Dikarya</taxon>
        <taxon>Ascomycota</taxon>
        <taxon>Pezizomycotina</taxon>
        <taxon>Dothideomycetes</taxon>
        <taxon>Dothideomycetidae</taxon>
        <taxon>Mycosphaerellales</taxon>
        <taxon>Mycosphaerellaceae</taxon>
        <taxon>Zymoseptoria</taxon>
    </lineage>
</organism>
<dbReference type="Proteomes" id="UP000215127">
    <property type="component" value="Chromosome 7"/>
</dbReference>
<reference evidence="3 4" key="1">
    <citation type="submission" date="2016-06" db="EMBL/GenBank/DDBJ databases">
        <authorList>
            <person name="Kjaerup R.B."/>
            <person name="Dalgaard T.S."/>
            <person name="Juul-Madsen H.R."/>
        </authorList>
    </citation>
    <scope>NUCLEOTIDE SEQUENCE [LARGE SCALE GENOMIC DNA]</scope>
</reference>
<keyword evidence="2" id="KW-1133">Transmembrane helix</keyword>
<feature type="transmembrane region" description="Helical" evidence="2">
    <location>
        <begin position="206"/>
        <end position="228"/>
    </location>
</feature>
<gene>
    <name evidence="3" type="ORF">ZT3D7_G7466</name>
</gene>
<evidence type="ECO:0000256" key="1">
    <source>
        <dbReference type="SAM" id="MobiDB-lite"/>
    </source>
</evidence>
<evidence type="ECO:0000313" key="4">
    <source>
        <dbReference type="Proteomes" id="UP000215127"/>
    </source>
</evidence>
<dbReference type="PANTHER" id="PTHR42024">
    <property type="entry name" value="AMINO ACID PERMEASE_ SLC12A DOMAIN-CONTAINING PROTEIN"/>
    <property type="match status" value="1"/>
</dbReference>
<feature type="transmembrane region" description="Helical" evidence="2">
    <location>
        <begin position="280"/>
        <end position="301"/>
    </location>
</feature>
<proteinExistence type="predicted"/>
<feature type="compositionally biased region" description="Basic and acidic residues" evidence="1">
    <location>
        <begin position="90"/>
        <end position="127"/>
    </location>
</feature>
<feature type="compositionally biased region" description="Polar residues" evidence="1">
    <location>
        <begin position="52"/>
        <end position="61"/>
    </location>
</feature>